<comment type="caution">
    <text evidence="1">The sequence shown here is derived from an EMBL/GenBank/DDBJ whole genome shotgun (WGS) entry which is preliminary data.</text>
</comment>
<evidence type="ECO:0000313" key="2">
    <source>
        <dbReference type="Proteomes" id="UP000667802"/>
    </source>
</evidence>
<organism evidence="1 2">
    <name type="scientific">Aetokthonos hydrillicola Thurmond2011</name>
    <dbReference type="NCBI Taxonomy" id="2712845"/>
    <lineage>
        <taxon>Bacteria</taxon>
        <taxon>Bacillati</taxon>
        <taxon>Cyanobacteriota</taxon>
        <taxon>Cyanophyceae</taxon>
        <taxon>Nostocales</taxon>
        <taxon>Hapalosiphonaceae</taxon>
        <taxon>Aetokthonos</taxon>
    </lineage>
</organism>
<dbReference type="EMBL" id="JAALHA020000041">
    <property type="protein sequence ID" value="MDR9900881.1"/>
    <property type="molecule type" value="Genomic_DNA"/>
</dbReference>
<accession>A0AAP5IFP6</accession>
<name>A0AAP5IFP6_9CYAN</name>
<gene>
    <name evidence="1" type="ORF">G7B40_041080</name>
</gene>
<dbReference type="RefSeq" id="WP_208343401.1">
    <property type="nucleotide sequence ID" value="NZ_CAWQFN010000310.1"/>
</dbReference>
<dbReference type="AlphaFoldDB" id="A0AAP5IFP6"/>
<reference evidence="2" key="1">
    <citation type="journal article" date="2021" name="Science">
        <title>Hunting the eagle killer: A cyanobacterial neurotoxin causes vacuolar myelinopathy.</title>
        <authorList>
            <person name="Breinlinger S."/>
            <person name="Phillips T.J."/>
            <person name="Haram B.N."/>
            <person name="Mares J."/>
            <person name="Martinez Yerena J.A."/>
            <person name="Hrouzek P."/>
            <person name="Sobotka R."/>
            <person name="Henderson W.M."/>
            <person name="Schmieder P."/>
            <person name="Williams S.M."/>
            <person name="Lauderdale J.D."/>
            <person name="Wilde H.D."/>
            <person name="Gerrin W."/>
            <person name="Kust A."/>
            <person name="Washington J.W."/>
            <person name="Wagner C."/>
            <person name="Geier B."/>
            <person name="Liebeke M."/>
            <person name="Enke H."/>
            <person name="Niedermeyer T.H.J."/>
            <person name="Wilde S.B."/>
        </authorList>
    </citation>
    <scope>NUCLEOTIDE SEQUENCE [LARGE SCALE GENOMIC DNA]</scope>
    <source>
        <strain evidence="2">Thurmond2011</strain>
    </source>
</reference>
<proteinExistence type="predicted"/>
<evidence type="ECO:0000313" key="1">
    <source>
        <dbReference type="EMBL" id="MDR9900881.1"/>
    </source>
</evidence>
<sequence>MNSSEIKMMLTKVVLDLQYIQHSQPFQFVLDTSVTDSEVGAIADSAILFAKKLRLSFEDAVDTLDATELDDEQYLGVEVGYPEGQLLPHCKGNHDLCGELSEIYHLGGEFPDTGDYTLNEICDRLSKNSGYGAYRNWD</sequence>
<keyword evidence="2" id="KW-1185">Reference proteome</keyword>
<dbReference type="Proteomes" id="UP000667802">
    <property type="component" value="Unassembled WGS sequence"/>
</dbReference>
<protein>
    <submittedName>
        <fullName evidence="1">Uncharacterized protein</fullName>
    </submittedName>
</protein>